<dbReference type="STRING" id="1127673.GLIP_3071"/>
<feature type="signal peptide" evidence="2">
    <location>
        <begin position="1"/>
        <end position="30"/>
    </location>
</feature>
<comment type="caution">
    <text evidence="3">The sequence shown here is derived from an EMBL/GenBank/DDBJ whole genome shotgun (WGS) entry which is preliminary data.</text>
</comment>
<evidence type="ECO:0000313" key="4">
    <source>
        <dbReference type="Proteomes" id="UP000006334"/>
    </source>
</evidence>
<evidence type="ECO:0000256" key="1">
    <source>
        <dbReference type="SAM" id="Coils"/>
    </source>
</evidence>
<accession>K6YBW3</accession>
<protein>
    <submittedName>
        <fullName evidence="3">Uncharacterized protein</fullName>
    </submittedName>
</protein>
<keyword evidence="4" id="KW-1185">Reference proteome</keyword>
<feature type="coiled-coil region" evidence="1">
    <location>
        <begin position="138"/>
        <end position="237"/>
    </location>
</feature>
<dbReference type="Proteomes" id="UP000006334">
    <property type="component" value="Unassembled WGS sequence"/>
</dbReference>
<feature type="chain" id="PRO_5003897159" evidence="2">
    <location>
        <begin position="31"/>
        <end position="318"/>
    </location>
</feature>
<dbReference type="EMBL" id="BAEN01000059">
    <property type="protein sequence ID" value="GAC15692.1"/>
    <property type="molecule type" value="Genomic_DNA"/>
</dbReference>
<organism evidence="3 4">
    <name type="scientific">Aliiglaciecola lipolytica E3</name>
    <dbReference type="NCBI Taxonomy" id="1127673"/>
    <lineage>
        <taxon>Bacteria</taxon>
        <taxon>Pseudomonadati</taxon>
        <taxon>Pseudomonadota</taxon>
        <taxon>Gammaproteobacteria</taxon>
        <taxon>Alteromonadales</taxon>
        <taxon>Alteromonadaceae</taxon>
        <taxon>Aliiglaciecola</taxon>
    </lineage>
</organism>
<reference evidence="3 4" key="1">
    <citation type="journal article" date="2017" name="Antonie Van Leeuwenhoek">
        <title>Rhizobium rhizosphaerae sp. nov., a novel species isolated from rice rhizosphere.</title>
        <authorList>
            <person name="Zhao J.J."/>
            <person name="Zhang J."/>
            <person name="Zhang R.J."/>
            <person name="Zhang C.W."/>
            <person name="Yin H.Q."/>
            <person name="Zhang X.X."/>
        </authorList>
    </citation>
    <scope>NUCLEOTIDE SEQUENCE [LARGE SCALE GENOMIC DNA]</scope>
    <source>
        <strain evidence="3 4">E3</strain>
    </source>
</reference>
<dbReference type="OrthoDB" id="7061952at2"/>
<evidence type="ECO:0000313" key="3">
    <source>
        <dbReference type="EMBL" id="GAC15692.1"/>
    </source>
</evidence>
<sequence>MNIKYRVKKLSLLTAIATALLGASSSNVWAKTNLPELQKELQIMSSIMQTSLLQSTDKKGIKLRGIDVTYLSGQGVVFELTSSAHHREFAFSFNSDGGMPEIAPIPPLPPLPIAGDHDQNVFIEFDDEQWSEVVEESLRLANGAISEAREKLRELHHQEREFAWEEREYKRRLRDIEFEMRSADAEHKERLNEQKAELEAEIAELKKRQKDVDKYSKQLEAEQKQQAEQKLAQRKQQYSAFLSHFEDNVASTLCKYGNGIKALPDDENVSFILSKLGSAEKSGAEDRIYVFKNKDIQSCVKDKMSPKQLLSNAEAYMF</sequence>
<dbReference type="RefSeq" id="WP_008845497.1">
    <property type="nucleotide sequence ID" value="NZ_BAEN01000059.1"/>
</dbReference>
<evidence type="ECO:0000256" key="2">
    <source>
        <dbReference type="SAM" id="SignalP"/>
    </source>
</evidence>
<dbReference type="eggNOG" id="COG4372">
    <property type="taxonomic scope" value="Bacteria"/>
</dbReference>
<name>K6YBW3_9ALTE</name>
<keyword evidence="1" id="KW-0175">Coiled coil</keyword>
<proteinExistence type="predicted"/>
<dbReference type="AlphaFoldDB" id="K6YBW3"/>
<keyword evidence="2" id="KW-0732">Signal</keyword>
<gene>
    <name evidence="3" type="ORF">GLIP_3071</name>
</gene>